<dbReference type="PIRSF" id="PIRSF006092">
    <property type="entry name" value="GreA_GreB"/>
    <property type="match status" value="1"/>
</dbReference>
<reference evidence="12" key="1">
    <citation type="journal article" date="2021" name="PeerJ">
        <title>Extensive microbial diversity within the chicken gut microbiome revealed by metagenomics and culture.</title>
        <authorList>
            <person name="Gilroy R."/>
            <person name="Ravi A."/>
            <person name="Getino M."/>
            <person name="Pursley I."/>
            <person name="Horton D.L."/>
            <person name="Alikhan N.F."/>
            <person name="Baker D."/>
            <person name="Gharbi K."/>
            <person name="Hall N."/>
            <person name="Watson M."/>
            <person name="Adriaenssens E.M."/>
            <person name="Foster-Nyarko E."/>
            <person name="Jarju S."/>
            <person name="Secka A."/>
            <person name="Antonio M."/>
            <person name="Oren A."/>
            <person name="Chaudhuri R.R."/>
            <person name="La Ragione R."/>
            <person name="Hildebrand F."/>
            <person name="Pallen M.J."/>
        </authorList>
    </citation>
    <scope>NUCLEOTIDE SEQUENCE</scope>
    <source>
        <strain evidence="12">CHK169-4300</strain>
    </source>
</reference>
<dbReference type="FunFam" id="1.10.287.180:FF:000001">
    <property type="entry name" value="Transcription elongation factor GreA"/>
    <property type="match status" value="1"/>
</dbReference>
<name>A0A9D2JYG6_9LACT</name>
<dbReference type="GO" id="GO:0070063">
    <property type="term" value="F:RNA polymerase binding"/>
    <property type="evidence" value="ECO:0007669"/>
    <property type="project" value="InterPro"/>
</dbReference>
<dbReference type="SUPFAM" id="SSF46557">
    <property type="entry name" value="GreA transcript cleavage protein, N-terminal domain"/>
    <property type="match status" value="1"/>
</dbReference>
<dbReference type="InterPro" id="IPR036805">
    <property type="entry name" value="Tscrpt_elong_fac_GreA/B_N_sf"/>
</dbReference>
<feature type="domain" description="Transcription elongation factor GreA/GreB C-terminal" evidence="10">
    <location>
        <begin position="84"/>
        <end position="156"/>
    </location>
</feature>
<evidence type="ECO:0000256" key="8">
    <source>
        <dbReference type="HAMAP-Rule" id="MF_00105"/>
    </source>
</evidence>
<evidence type="ECO:0000256" key="5">
    <source>
        <dbReference type="ARBA" id="ARBA00023163"/>
    </source>
</evidence>
<protein>
    <recommendedName>
        <fullName evidence="2 8">Transcription elongation factor GreA</fullName>
    </recommendedName>
    <alternativeName>
        <fullName evidence="7 8">Transcript cleavage factor GreA</fullName>
    </alternativeName>
</protein>
<dbReference type="Pfam" id="PF03449">
    <property type="entry name" value="GreA_GreB_N"/>
    <property type="match status" value="1"/>
</dbReference>
<dbReference type="NCBIfam" id="NF001261">
    <property type="entry name" value="PRK00226.1-2"/>
    <property type="match status" value="1"/>
</dbReference>
<dbReference type="InterPro" id="IPR036953">
    <property type="entry name" value="GreA/GreB_C_sf"/>
</dbReference>
<evidence type="ECO:0000256" key="4">
    <source>
        <dbReference type="ARBA" id="ARBA00023125"/>
    </source>
</evidence>
<dbReference type="InterPro" id="IPR001437">
    <property type="entry name" value="Tscrpt_elong_fac_GreA/B_C"/>
</dbReference>
<dbReference type="InterPro" id="IPR018151">
    <property type="entry name" value="TF_GreA/GreB_CS"/>
</dbReference>
<dbReference type="AlphaFoldDB" id="A0A9D2JYG6"/>
<keyword evidence="5 8" id="KW-0804">Transcription</keyword>
<dbReference type="InterPro" id="IPR028624">
    <property type="entry name" value="Tscrpt_elong_fac_GreA/B"/>
</dbReference>
<dbReference type="NCBIfam" id="TIGR01462">
    <property type="entry name" value="greA"/>
    <property type="match status" value="1"/>
</dbReference>
<dbReference type="GO" id="GO:0006354">
    <property type="term" value="P:DNA-templated transcription elongation"/>
    <property type="evidence" value="ECO:0007669"/>
    <property type="project" value="TreeGrafter"/>
</dbReference>
<dbReference type="HAMAP" id="MF_00105">
    <property type="entry name" value="GreA_GreB"/>
    <property type="match status" value="1"/>
</dbReference>
<keyword evidence="4 8" id="KW-0238">DNA-binding</keyword>
<evidence type="ECO:0000256" key="1">
    <source>
        <dbReference type="ARBA" id="ARBA00008213"/>
    </source>
</evidence>
<dbReference type="GO" id="GO:0032784">
    <property type="term" value="P:regulation of DNA-templated transcription elongation"/>
    <property type="evidence" value="ECO:0007669"/>
    <property type="project" value="UniProtKB-UniRule"/>
</dbReference>
<gene>
    <name evidence="8 12" type="primary">greA</name>
    <name evidence="12" type="ORF">H9808_02395</name>
</gene>
<comment type="caution">
    <text evidence="12">The sequence shown here is derived from an EMBL/GenBank/DDBJ whole genome shotgun (WGS) entry which is preliminary data.</text>
</comment>
<dbReference type="InterPro" id="IPR006359">
    <property type="entry name" value="Tscrpt_elong_fac_GreA"/>
</dbReference>
<dbReference type="Gene3D" id="3.10.50.30">
    <property type="entry name" value="Transcription elongation factor, GreA/GreB, C-terminal domain"/>
    <property type="match status" value="1"/>
</dbReference>
<dbReference type="SUPFAM" id="SSF54534">
    <property type="entry name" value="FKBP-like"/>
    <property type="match status" value="1"/>
</dbReference>
<feature type="coiled-coil region" evidence="8">
    <location>
        <begin position="13"/>
        <end position="70"/>
    </location>
</feature>
<dbReference type="Pfam" id="PF01272">
    <property type="entry name" value="GreA_GreB"/>
    <property type="match status" value="1"/>
</dbReference>
<comment type="similarity">
    <text evidence="1 8 9">Belongs to the GreA/GreB family.</text>
</comment>
<sequence length="157" mass="17535">MQEKSFPMTVEGKEKLEKELNELKTTKRKEVVERIKIARGFGDLSENSEYESAREEQAFIEGRIQKIENMLQHAEIISSNDYAEGEIALGRTVLFKELPDGFEEEYTIVGAAEADPFEGKISNESPIAKALIGKVTGDKVLIETPGGDMNVEILQVN</sequence>
<dbReference type="PANTHER" id="PTHR30437">
    <property type="entry name" value="TRANSCRIPTION ELONGATION FACTOR GREA"/>
    <property type="match status" value="1"/>
</dbReference>
<dbReference type="FunFam" id="3.10.50.30:FF:000001">
    <property type="entry name" value="Transcription elongation factor GreA"/>
    <property type="match status" value="1"/>
</dbReference>
<evidence type="ECO:0000256" key="9">
    <source>
        <dbReference type="RuleBase" id="RU000556"/>
    </source>
</evidence>
<comment type="function">
    <text evidence="6 8 9">Necessary for efficient RNA polymerase transcription elongation past template-encoded arresting sites. The arresting sites in DNA have the property of trapping a certain fraction of elongating RNA polymerases that pass through, resulting in locked ternary complexes. Cleavage of the nascent transcript by cleavage factors such as GreA or GreB allows the resumption of elongation from the new 3'terminus. GreA releases sequences of 2 to 3 nucleotides.</text>
</comment>
<evidence type="ECO:0000256" key="3">
    <source>
        <dbReference type="ARBA" id="ARBA00023015"/>
    </source>
</evidence>
<evidence type="ECO:0000313" key="12">
    <source>
        <dbReference type="EMBL" id="HIZ70599.1"/>
    </source>
</evidence>
<keyword evidence="3 8" id="KW-0805">Transcription regulation</keyword>
<evidence type="ECO:0000256" key="7">
    <source>
        <dbReference type="ARBA" id="ARBA00030776"/>
    </source>
</evidence>
<evidence type="ECO:0000259" key="10">
    <source>
        <dbReference type="Pfam" id="PF01272"/>
    </source>
</evidence>
<dbReference type="PANTHER" id="PTHR30437:SF4">
    <property type="entry name" value="TRANSCRIPTION ELONGATION FACTOR GREA"/>
    <property type="match status" value="1"/>
</dbReference>
<dbReference type="Proteomes" id="UP000824106">
    <property type="component" value="Unassembled WGS sequence"/>
</dbReference>
<keyword evidence="12" id="KW-0648">Protein biosynthesis</keyword>
<evidence type="ECO:0000256" key="2">
    <source>
        <dbReference type="ARBA" id="ARBA00013729"/>
    </source>
</evidence>
<dbReference type="GO" id="GO:0003746">
    <property type="term" value="F:translation elongation factor activity"/>
    <property type="evidence" value="ECO:0007669"/>
    <property type="project" value="UniProtKB-KW"/>
</dbReference>
<keyword evidence="12" id="KW-0251">Elongation factor</keyword>
<dbReference type="NCBIfam" id="NF001263">
    <property type="entry name" value="PRK00226.1-4"/>
    <property type="match status" value="1"/>
</dbReference>
<dbReference type="GO" id="GO:0003677">
    <property type="term" value="F:DNA binding"/>
    <property type="evidence" value="ECO:0007669"/>
    <property type="project" value="UniProtKB-UniRule"/>
</dbReference>
<reference evidence="12" key="2">
    <citation type="submission" date="2021-04" db="EMBL/GenBank/DDBJ databases">
        <authorList>
            <person name="Gilroy R."/>
        </authorList>
    </citation>
    <scope>NUCLEOTIDE SEQUENCE</scope>
    <source>
        <strain evidence="12">CHK169-4300</strain>
    </source>
</reference>
<evidence type="ECO:0000256" key="6">
    <source>
        <dbReference type="ARBA" id="ARBA00024916"/>
    </source>
</evidence>
<evidence type="ECO:0000313" key="13">
    <source>
        <dbReference type="Proteomes" id="UP000824106"/>
    </source>
</evidence>
<evidence type="ECO:0000259" key="11">
    <source>
        <dbReference type="Pfam" id="PF03449"/>
    </source>
</evidence>
<organism evidence="12 13">
    <name type="scientific">Candidatus Atopostipes pullistercoris</name>
    <dbReference type="NCBI Taxonomy" id="2838467"/>
    <lineage>
        <taxon>Bacteria</taxon>
        <taxon>Bacillati</taxon>
        <taxon>Bacillota</taxon>
        <taxon>Bacilli</taxon>
        <taxon>Lactobacillales</taxon>
        <taxon>Carnobacteriaceae</taxon>
        <taxon>Atopostipes</taxon>
    </lineage>
</organism>
<proteinExistence type="inferred from homology"/>
<accession>A0A9D2JYG6</accession>
<dbReference type="PROSITE" id="PS00830">
    <property type="entry name" value="GREAB_2"/>
    <property type="match status" value="1"/>
</dbReference>
<dbReference type="Gene3D" id="1.10.287.180">
    <property type="entry name" value="Transcription elongation factor, GreA/GreB, N-terminal domain"/>
    <property type="match status" value="1"/>
</dbReference>
<dbReference type="PROSITE" id="PS00829">
    <property type="entry name" value="GREAB_1"/>
    <property type="match status" value="1"/>
</dbReference>
<feature type="domain" description="Transcription elongation factor GreA/GreB N-terminal" evidence="11">
    <location>
        <begin position="7"/>
        <end position="76"/>
    </location>
</feature>
<keyword evidence="8" id="KW-0175">Coiled coil</keyword>
<dbReference type="EMBL" id="DXAZ01000033">
    <property type="protein sequence ID" value="HIZ70599.1"/>
    <property type="molecule type" value="Genomic_DNA"/>
</dbReference>
<dbReference type="InterPro" id="IPR022691">
    <property type="entry name" value="Tscrpt_elong_fac_GreA/B_N"/>
</dbReference>
<dbReference type="InterPro" id="IPR023459">
    <property type="entry name" value="Tscrpt_elong_fac_GreA/B_fam"/>
</dbReference>